<feature type="binding site" evidence="14">
    <location>
        <begin position="134"/>
        <end position="141"/>
    </location>
    <ligand>
        <name>GTP</name>
        <dbReference type="ChEBI" id="CHEBI:37565"/>
        <label>1</label>
    </ligand>
</feature>
<evidence type="ECO:0000313" key="18">
    <source>
        <dbReference type="EMBL" id="SHJ16545.1"/>
    </source>
</evidence>
<keyword evidence="2 16" id="KW-0813">Transport</keyword>
<evidence type="ECO:0000259" key="17">
    <source>
        <dbReference type="PROSITE" id="PS51711"/>
    </source>
</evidence>
<dbReference type="Pfam" id="PF04023">
    <property type="entry name" value="FeoA"/>
    <property type="match status" value="1"/>
</dbReference>
<feature type="binding site" evidence="15">
    <location>
        <position position="148"/>
    </location>
    <ligand>
        <name>Mg(2+)</name>
        <dbReference type="ChEBI" id="CHEBI:18420"/>
        <label>2</label>
    </ligand>
</feature>
<dbReference type="InterPro" id="IPR003373">
    <property type="entry name" value="Fe2_transport_prot-B"/>
</dbReference>
<feature type="domain" description="FeoB-type G" evidence="17">
    <location>
        <begin position="127"/>
        <end position="289"/>
    </location>
</feature>
<dbReference type="FunFam" id="1.10.287.1770:FF:000003">
    <property type="entry name" value="Ferrous iron transport protein B"/>
    <property type="match status" value="1"/>
</dbReference>
<feature type="binding site" evidence="15">
    <location>
        <position position="145"/>
    </location>
    <ligand>
        <name>Mg(2+)</name>
        <dbReference type="ChEBI" id="CHEBI:18420"/>
        <label>2</label>
    </ligand>
</feature>
<dbReference type="Gene3D" id="2.30.30.90">
    <property type="match status" value="1"/>
</dbReference>
<feature type="binding site" evidence="14">
    <location>
        <begin position="240"/>
        <end position="243"/>
    </location>
    <ligand>
        <name>GTP</name>
        <dbReference type="ChEBI" id="CHEBI:37565"/>
        <label>1</label>
    </ligand>
</feature>
<evidence type="ECO:0000256" key="4">
    <source>
        <dbReference type="ARBA" id="ARBA00022496"/>
    </source>
</evidence>
<keyword evidence="8 16" id="KW-0408">Iron</keyword>
<dbReference type="GO" id="GO:0005886">
    <property type="term" value="C:plasma membrane"/>
    <property type="evidence" value="ECO:0007669"/>
    <property type="project" value="UniProtKB-SubCell"/>
</dbReference>
<feature type="transmembrane region" description="Helical" evidence="16">
    <location>
        <begin position="781"/>
        <end position="803"/>
    </location>
</feature>
<comment type="function">
    <text evidence="16">Probable transporter of a GTP-driven Fe(2+) uptake system.</text>
</comment>
<dbReference type="PANTHER" id="PTHR43185:SF1">
    <property type="entry name" value="FE(2+) TRANSPORTER FEOB"/>
    <property type="match status" value="1"/>
</dbReference>
<dbReference type="InterPro" id="IPR011642">
    <property type="entry name" value="Gate_dom"/>
</dbReference>
<dbReference type="InterPro" id="IPR030389">
    <property type="entry name" value="G_FEOB_dom"/>
</dbReference>
<keyword evidence="6 14" id="KW-0547">Nucleotide-binding</keyword>
<feature type="transmembrane region" description="Helical" evidence="16">
    <location>
        <begin position="622"/>
        <end position="642"/>
    </location>
</feature>
<keyword evidence="3" id="KW-1003">Cell membrane</keyword>
<feature type="transmembrane region" description="Helical" evidence="16">
    <location>
        <begin position="590"/>
        <end position="616"/>
    </location>
</feature>
<keyword evidence="9" id="KW-0406">Ion transport</keyword>
<dbReference type="GO" id="GO:0005525">
    <property type="term" value="F:GTP binding"/>
    <property type="evidence" value="ECO:0007669"/>
    <property type="project" value="UniProtKB-KW"/>
</dbReference>
<keyword evidence="19" id="KW-1185">Reference proteome</keyword>
<evidence type="ECO:0000256" key="14">
    <source>
        <dbReference type="PIRSR" id="PIRSR603373-1"/>
    </source>
</evidence>
<reference evidence="19" key="1">
    <citation type="submission" date="2016-11" db="EMBL/GenBank/DDBJ databases">
        <authorList>
            <person name="Varghese N."/>
            <person name="Submissions S."/>
        </authorList>
    </citation>
    <scope>NUCLEOTIDE SEQUENCE [LARGE SCALE GENOMIC DNA]</scope>
    <source>
        <strain evidence="19">DSM 26884</strain>
    </source>
</reference>
<dbReference type="eggNOG" id="COG0370">
    <property type="taxonomic scope" value="Bacteria"/>
</dbReference>
<keyword evidence="15" id="KW-0479">Metal-binding</keyword>
<feature type="transmembrane region" description="Helical" evidence="16">
    <location>
        <begin position="456"/>
        <end position="477"/>
    </location>
</feature>
<sequence length="839" mass="94735">MQNFYLCAKINEREKTMRLSELKTGEKGVIVKVLGHGGFRKRIVEMGFIKGKTVEVLLNAPLKDPIKYKVMGYEISLRRQEAGMIEIISEQEAKEQATKQDYHPGMSEDIYPGDEVLKRIALGKRRTINVALVGNPNCGKTSLFNIASGSHEHVGNYSGVTVDAKEGYFNFQGYQFRIVDLPGTYSLSAYSPEEMYVRNHIINETPDVVINVVDSSNLERNLYLTTQLIDMNVRMVMALNMYDELEASGNTLDYMTLSQLFGVPMVPTVSRTGKGIEELFHVVISIYEGADFLDQKENVRTEVMKDLREWHKEYVPGYSAGAHREEEGRHHGFYRHIHINHGPELERSIEEVKRVISENEDIRHKYSTRFLAIKLLENDPDLEKLVDSLPNGKEIMAARDQESRRIREVLNEDCDQAITDAKYGFISGALKETFVDNHLDKEHTTRVIDSIVTHRFWGFPIFFLFMYLMFEGTFVLGEYPMMGIEWLVEVIGNLIRDNMSDGPLKDLLVDGIVGGVGGVIVFLPNILILYFCISLMEDSGYMARAAFIMDKIMHKMGLHGKSFIPLIMGFGCNVPAIMASRTIENRKSRLITMLVNPLMSCSARLPIYLLLVGAFFPNNGSLILLLIYSIGILLAVLLARLFSRFLVKGDDTPFVMELPPYRLPTAKAIFRHTWEKGAQYLRKMGGIIMIASIVIWALGYYPDHNAYETVAEQQENSYIGQIGKAMEPVIEPLGFDWKLGIGILSGVGAKELVVSTLGVLYTNDAEADVVSLAERIPITPLVAFCYMVFVLIYFPCIATIVAIKQESGSWKWALFTAVYTTLLAWVMAFAIYRIGGLFV</sequence>
<evidence type="ECO:0000313" key="19">
    <source>
        <dbReference type="Proteomes" id="UP000184192"/>
    </source>
</evidence>
<keyword evidence="4 16" id="KW-0410">Iron transport</keyword>
<dbReference type="InterPro" id="IPR011640">
    <property type="entry name" value="Fe2_transport_prot_B_C"/>
</dbReference>
<dbReference type="GO" id="GO:0046914">
    <property type="term" value="F:transition metal ion binding"/>
    <property type="evidence" value="ECO:0007669"/>
    <property type="project" value="InterPro"/>
</dbReference>
<dbReference type="CDD" id="cd01879">
    <property type="entry name" value="FeoB"/>
    <property type="match status" value="1"/>
</dbReference>
<keyword evidence="10 14" id="KW-0342">GTP-binding</keyword>
<evidence type="ECO:0000256" key="2">
    <source>
        <dbReference type="ARBA" id="ARBA00022448"/>
    </source>
</evidence>
<feature type="transmembrane region" description="Helical" evidence="16">
    <location>
        <begin position="680"/>
        <end position="701"/>
    </location>
</feature>
<dbReference type="SUPFAM" id="SSF52540">
    <property type="entry name" value="P-loop containing nucleoside triphosphate hydrolases"/>
    <property type="match status" value="1"/>
</dbReference>
<dbReference type="InterPro" id="IPR007167">
    <property type="entry name" value="Fe-transptr_FeoA-like"/>
</dbReference>
<dbReference type="Pfam" id="PF07664">
    <property type="entry name" value="FeoB_C"/>
    <property type="match status" value="1"/>
</dbReference>
<evidence type="ECO:0000256" key="10">
    <source>
        <dbReference type="ARBA" id="ARBA00023134"/>
    </source>
</evidence>
<evidence type="ECO:0000256" key="7">
    <source>
        <dbReference type="ARBA" id="ARBA00022989"/>
    </source>
</evidence>
<dbReference type="NCBIfam" id="TIGR00231">
    <property type="entry name" value="small_GTP"/>
    <property type="match status" value="1"/>
</dbReference>
<dbReference type="InterPro" id="IPR038157">
    <property type="entry name" value="FeoA_core_dom"/>
</dbReference>
<dbReference type="Proteomes" id="UP000184192">
    <property type="component" value="Unassembled WGS sequence"/>
</dbReference>
<evidence type="ECO:0000256" key="1">
    <source>
        <dbReference type="ARBA" id="ARBA00004651"/>
    </source>
</evidence>
<feature type="binding site" evidence="15">
    <location>
        <position position="149"/>
    </location>
    <ligand>
        <name>Mg(2+)</name>
        <dbReference type="ChEBI" id="CHEBI:18420"/>
        <label>2</label>
    </ligand>
</feature>
<dbReference type="PROSITE" id="PS51711">
    <property type="entry name" value="G_FEOB"/>
    <property type="match status" value="1"/>
</dbReference>
<dbReference type="PANTHER" id="PTHR43185">
    <property type="entry name" value="FERROUS IRON TRANSPORT PROTEIN B"/>
    <property type="match status" value="1"/>
</dbReference>
<evidence type="ECO:0000256" key="8">
    <source>
        <dbReference type="ARBA" id="ARBA00023004"/>
    </source>
</evidence>
<feature type="binding site" evidence="14">
    <location>
        <begin position="180"/>
        <end position="183"/>
    </location>
    <ligand>
        <name>GTP</name>
        <dbReference type="ChEBI" id="CHEBI:37565"/>
        <label>1</label>
    </ligand>
</feature>
<evidence type="ECO:0000256" key="15">
    <source>
        <dbReference type="PIRSR" id="PIRSR603373-2"/>
    </source>
</evidence>
<comment type="caution">
    <text evidence="16">Lacks conserved residue(s) required for the propagation of feature annotation.</text>
</comment>
<dbReference type="InterPro" id="IPR041069">
    <property type="entry name" value="FeoB_Cyto"/>
</dbReference>
<evidence type="ECO:0000256" key="11">
    <source>
        <dbReference type="ARBA" id="ARBA00023136"/>
    </source>
</evidence>
<dbReference type="Gene3D" id="3.40.50.300">
    <property type="entry name" value="P-loop containing nucleotide triphosphate hydrolases"/>
    <property type="match status" value="1"/>
</dbReference>
<keyword evidence="7 16" id="KW-1133">Transmembrane helix</keyword>
<dbReference type="SUPFAM" id="SSF50037">
    <property type="entry name" value="C-terminal domain of transcriptional repressors"/>
    <property type="match status" value="1"/>
</dbReference>
<evidence type="ECO:0000256" key="16">
    <source>
        <dbReference type="RuleBase" id="RU362098"/>
    </source>
</evidence>
<dbReference type="Gene3D" id="1.10.287.1770">
    <property type="match status" value="1"/>
</dbReference>
<proteinExistence type="inferred from homology"/>
<dbReference type="EMBL" id="FQZN01000017">
    <property type="protein sequence ID" value="SHJ16545.1"/>
    <property type="molecule type" value="Genomic_DNA"/>
</dbReference>
<dbReference type="InterPro" id="IPR050860">
    <property type="entry name" value="FeoB_GTPase"/>
</dbReference>
<evidence type="ECO:0000256" key="12">
    <source>
        <dbReference type="ARBA" id="ARBA00031200"/>
    </source>
</evidence>
<feature type="binding site" evidence="14">
    <location>
        <begin position="159"/>
        <end position="163"/>
    </location>
    <ligand>
        <name>GTP</name>
        <dbReference type="ChEBI" id="CHEBI:37565"/>
        <label>1</label>
    </ligand>
</feature>
<keyword evidence="15" id="KW-0460">Magnesium</keyword>
<protein>
    <recommendedName>
        <fullName evidence="12 13">Ferrous iron transport protein B</fullName>
    </recommendedName>
</protein>
<feature type="transmembrane region" description="Helical" evidence="16">
    <location>
        <begin position="812"/>
        <end position="834"/>
    </location>
</feature>
<evidence type="ECO:0000256" key="13">
    <source>
        <dbReference type="NCBIfam" id="TIGR00437"/>
    </source>
</evidence>
<dbReference type="InterPro" id="IPR005225">
    <property type="entry name" value="Small_GTP-bd"/>
</dbReference>
<comment type="subcellular location">
    <subcellularLocation>
        <location evidence="16">Cell inner membrane</location>
        <topology evidence="16">Multi-pass membrane protein</topology>
    </subcellularLocation>
    <subcellularLocation>
        <location evidence="1">Cell membrane</location>
        <topology evidence="1">Multi-pass membrane protein</topology>
    </subcellularLocation>
</comment>
<keyword evidence="5 16" id="KW-0812">Transmembrane</keyword>
<keyword evidence="11 16" id="KW-0472">Membrane</keyword>
<dbReference type="Pfam" id="PF17910">
    <property type="entry name" value="FeoB_Cyto"/>
    <property type="match status" value="1"/>
</dbReference>
<evidence type="ECO:0000256" key="3">
    <source>
        <dbReference type="ARBA" id="ARBA00022475"/>
    </source>
</evidence>
<dbReference type="GO" id="GO:0015093">
    <property type="term" value="F:ferrous iron transmembrane transporter activity"/>
    <property type="evidence" value="ECO:0007669"/>
    <property type="project" value="UniProtKB-UniRule"/>
</dbReference>
<organism evidence="18 19">
    <name type="scientific">Bacteroides stercorirosoris</name>
    <dbReference type="NCBI Taxonomy" id="871324"/>
    <lineage>
        <taxon>Bacteria</taxon>
        <taxon>Pseudomonadati</taxon>
        <taxon>Bacteroidota</taxon>
        <taxon>Bacteroidia</taxon>
        <taxon>Bacteroidales</taxon>
        <taxon>Bacteroidaceae</taxon>
        <taxon>Bacteroides</taxon>
    </lineage>
</organism>
<dbReference type="Pfam" id="PF07670">
    <property type="entry name" value="Gate"/>
    <property type="match status" value="2"/>
</dbReference>
<dbReference type="NCBIfam" id="TIGR00437">
    <property type="entry name" value="feoB"/>
    <property type="match status" value="1"/>
</dbReference>
<evidence type="ECO:0000256" key="5">
    <source>
        <dbReference type="ARBA" id="ARBA00022692"/>
    </source>
</evidence>
<name>A0A1M6H2Y2_9BACE</name>
<dbReference type="Pfam" id="PF02421">
    <property type="entry name" value="FeoB_N"/>
    <property type="match status" value="1"/>
</dbReference>
<dbReference type="SMART" id="SM00899">
    <property type="entry name" value="FeoA"/>
    <property type="match status" value="1"/>
</dbReference>
<dbReference type="InterPro" id="IPR027417">
    <property type="entry name" value="P-loop_NTPase"/>
</dbReference>
<accession>A0A1M6H2Y2</accession>
<evidence type="ECO:0000256" key="9">
    <source>
        <dbReference type="ARBA" id="ARBA00023065"/>
    </source>
</evidence>
<evidence type="ECO:0000256" key="6">
    <source>
        <dbReference type="ARBA" id="ARBA00022741"/>
    </source>
</evidence>
<feature type="transmembrane region" description="Helical" evidence="16">
    <location>
        <begin position="507"/>
        <end position="536"/>
    </location>
</feature>
<comment type="similarity">
    <text evidence="16">Belongs to the TRAFAC class TrmE-Era-EngA-EngB-Septin-like GTPase superfamily. FeoB GTPase (TC 9.A.8) family.</text>
</comment>
<dbReference type="AlphaFoldDB" id="A0A1M6H2Y2"/>
<gene>
    <name evidence="18" type="ORF">SAMN05444350_11714</name>
</gene>
<dbReference type="InterPro" id="IPR008988">
    <property type="entry name" value="Transcriptional_repressor_C"/>
</dbReference>